<dbReference type="InterPro" id="IPR041569">
    <property type="entry name" value="AAA_lid_3"/>
</dbReference>
<dbReference type="Pfam" id="PF01434">
    <property type="entry name" value="Peptidase_M41"/>
    <property type="match status" value="1"/>
</dbReference>
<evidence type="ECO:0000256" key="4">
    <source>
        <dbReference type="ARBA" id="ARBA00010550"/>
    </source>
</evidence>
<dbReference type="SUPFAM" id="SSF52540">
    <property type="entry name" value="P-loop containing nucleoside triphosphate hydrolases"/>
    <property type="match status" value="1"/>
</dbReference>
<keyword evidence="10" id="KW-0862">Zinc</keyword>
<dbReference type="GO" id="GO:0034982">
    <property type="term" value="P:mitochondrial protein processing"/>
    <property type="evidence" value="ECO:0007669"/>
    <property type="project" value="TreeGrafter"/>
</dbReference>
<sequence length="838" mass="92802">FSVYLLSDCSHSSSLYFSQRNVKDNDFSLEFAGQQLFKVLLEHMSRLSLIAKLARAVPRSVSLHRYYEPSFGYLVFHPMSSRFPNPVLPRVFWNNNGKQIIPVVPPKHYLAAKYTTTGHPPSWSESPSKQDSSNDDNPGPKLPFVRWFLLLTTAGLAILVGFVLTHDTPYVLDMRKFMNLLERGEVQSVTVHPRHRYAVVRLHTTLPGAENKTIIIPLYTSAERFEQNVRKQEEIWGIPNNDRLPIVQGTAADFSSGRSPLRFIVGTIFFSAVLITTFLYFAAKRGQFRIVTSFTKEPPSKFHSDPIRSDPEPSKQRPPPKESTRRSRPADESDRLSSGLPFSFDPFSGIHSIKPVTTNVKFKDVAGLHASKEEVMEFVTYLKNPQKFQALGAKLPKGALLLGPPGTGKTLLVKALANEAGVPFFSMAGSEFVEVIGGLGASRIRQLFRTARANPPAIIFIDELDSLGRRRSAVDSGGRRNDGPGGGGGVSEMEQTLNQLLVEMDGMDTAEGTIVFAATNRADLLDKALLRAGRFDRHIYIDLPNLAERKELLAMYIAKYRLSPTVIQAELIDRLATWTPGMSGADIARLCNEAALIAARRNSYLEGVIRVDFDAAFERIMAGAAKKSNPLSPPERRVAAVQEAGRALVAWLLPRTGLVPIKVSIVPRTVAGGDSSGGLGFTHMVPEERRLFNTDELKDRMAVLLGGRAAEQVIFNAVSDASQRYLHAASDLAMKQVREWGLSKVIGNLSFDKDPSGNEYTMKPYSQLTQNMIEMEANQLVYTAFARCVDLLQQNRDKLQRIIDALLKNEVLTYDELRELCQASSSAPAPDSANPGTN</sequence>
<dbReference type="InterPro" id="IPR003593">
    <property type="entry name" value="AAA+_ATPase"/>
</dbReference>
<evidence type="ECO:0000256" key="9">
    <source>
        <dbReference type="ARBA" id="ARBA00022801"/>
    </source>
</evidence>
<feature type="region of interest" description="Disordered" evidence="16">
    <location>
        <begin position="118"/>
        <end position="137"/>
    </location>
</feature>
<dbReference type="InterPro" id="IPR037219">
    <property type="entry name" value="Peptidase_M41-like"/>
</dbReference>
<evidence type="ECO:0000256" key="14">
    <source>
        <dbReference type="ARBA" id="ARBA00023049"/>
    </source>
</evidence>
<dbReference type="InterPro" id="IPR027417">
    <property type="entry name" value="P-loop_NTPase"/>
</dbReference>
<evidence type="ECO:0000256" key="5">
    <source>
        <dbReference type="ARBA" id="ARBA00022670"/>
    </source>
</evidence>
<comment type="similarity">
    <text evidence="4">In the N-terminal section; belongs to the AAA ATPase family.</text>
</comment>
<dbReference type="GO" id="GO:0016887">
    <property type="term" value="F:ATP hydrolysis activity"/>
    <property type="evidence" value="ECO:0007669"/>
    <property type="project" value="InterPro"/>
</dbReference>
<keyword evidence="9" id="KW-0378">Hydrolase</keyword>
<dbReference type="GO" id="GO:0005524">
    <property type="term" value="F:ATP binding"/>
    <property type="evidence" value="ECO:0007669"/>
    <property type="project" value="UniProtKB-KW"/>
</dbReference>
<gene>
    <name evidence="19" type="ORF">FGIG_07809</name>
</gene>
<keyword evidence="5" id="KW-0645">Protease</keyword>
<keyword evidence="14" id="KW-0482">Metalloprotease</keyword>
<dbReference type="AlphaFoldDB" id="A0A504YD80"/>
<dbReference type="InterPro" id="IPR003959">
    <property type="entry name" value="ATPase_AAA_core"/>
</dbReference>
<keyword evidence="12" id="KW-0809">Transit peptide</keyword>
<dbReference type="EMBL" id="SUNJ01012244">
    <property type="protein sequence ID" value="TPP58219.1"/>
    <property type="molecule type" value="Genomic_DNA"/>
</dbReference>
<feature type="transmembrane region" description="Helical" evidence="17">
    <location>
        <begin position="144"/>
        <end position="165"/>
    </location>
</feature>
<evidence type="ECO:0000259" key="18">
    <source>
        <dbReference type="SMART" id="SM00382"/>
    </source>
</evidence>
<evidence type="ECO:0000256" key="3">
    <source>
        <dbReference type="ARBA" id="ARBA00010044"/>
    </source>
</evidence>
<feature type="transmembrane region" description="Helical" evidence="17">
    <location>
        <begin position="263"/>
        <end position="283"/>
    </location>
</feature>
<dbReference type="Proteomes" id="UP000316759">
    <property type="component" value="Unassembled WGS sequence"/>
</dbReference>
<dbReference type="SMART" id="SM00382">
    <property type="entry name" value="AAA"/>
    <property type="match status" value="1"/>
</dbReference>
<evidence type="ECO:0000256" key="6">
    <source>
        <dbReference type="ARBA" id="ARBA00022692"/>
    </source>
</evidence>
<feature type="region of interest" description="Disordered" evidence="16">
    <location>
        <begin position="297"/>
        <end position="339"/>
    </location>
</feature>
<evidence type="ECO:0000256" key="12">
    <source>
        <dbReference type="ARBA" id="ARBA00022946"/>
    </source>
</evidence>
<dbReference type="GO" id="GO:0005745">
    <property type="term" value="C:m-AAA complex"/>
    <property type="evidence" value="ECO:0007669"/>
    <property type="project" value="TreeGrafter"/>
</dbReference>
<comment type="similarity">
    <text evidence="3">In the C-terminal section; belongs to the peptidase M41 family.</text>
</comment>
<keyword evidence="11" id="KW-0067">ATP-binding</keyword>
<dbReference type="STRING" id="46835.A0A504YD80"/>
<dbReference type="SUPFAM" id="SSF140990">
    <property type="entry name" value="FtsH protease domain-like"/>
    <property type="match status" value="1"/>
</dbReference>
<keyword evidence="13 17" id="KW-1133">Transmembrane helix</keyword>
<feature type="compositionally biased region" description="Polar residues" evidence="16">
    <location>
        <begin position="118"/>
        <end position="131"/>
    </location>
</feature>
<proteinExistence type="inferred from homology"/>
<name>A0A504YD80_FASGI</name>
<keyword evidence="8" id="KW-0547">Nucleotide-binding</keyword>
<dbReference type="InterPro" id="IPR003960">
    <property type="entry name" value="ATPase_AAA_CS"/>
</dbReference>
<dbReference type="CDD" id="cd19501">
    <property type="entry name" value="RecA-like_FtsH"/>
    <property type="match status" value="1"/>
</dbReference>
<dbReference type="Gene3D" id="1.20.58.760">
    <property type="entry name" value="Peptidase M41"/>
    <property type="match status" value="1"/>
</dbReference>
<dbReference type="GO" id="GO:0004176">
    <property type="term" value="F:ATP-dependent peptidase activity"/>
    <property type="evidence" value="ECO:0007669"/>
    <property type="project" value="InterPro"/>
</dbReference>
<evidence type="ECO:0000256" key="15">
    <source>
        <dbReference type="ARBA" id="ARBA00023136"/>
    </source>
</evidence>
<keyword evidence="7" id="KW-0479">Metal-binding</keyword>
<evidence type="ECO:0000256" key="13">
    <source>
        <dbReference type="ARBA" id="ARBA00022989"/>
    </source>
</evidence>
<reference evidence="19 20" key="1">
    <citation type="submission" date="2019-04" db="EMBL/GenBank/DDBJ databases">
        <title>Annotation for the trematode Fasciola gigantica.</title>
        <authorList>
            <person name="Choi Y.-J."/>
        </authorList>
    </citation>
    <scope>NUCLEOTIDE SEQUENCE [LARGE SCALE GENOMIC DNA]</scope>
    <source>
        <strain evidence="19">Uganda_cow_1</strain>
    </source>
</reference>
<feature type="domain" description="AAA+ ATPase" evidence="18">
    <location>
        <begin position="395"/>
        <end position="545"/>
    </location>
</feature>
<accession>A0A504YD80</accession>
<keyword evidence="15 17" id="KW-0472">Membrane</keyword>
<dbReference type="Gene3D" id="3.40.1690.20">
    <property type="match status" value="1"/>
</dbReference>
<evidence type="ECO:0000256" key="1">
    <source>
        <dbReference type="ARBA" id="ARBA00001947"/>
    </source>
</evidence>
<feature type="compositionally biased region" description="Basic and acidic residues" evidence="16">
    <location>
        <begin position="298"/>
        <end position="335"/>
    </location>
</feature>
<dbReference type="InterPro" id="IPR000642">
    <property type="entry name" value="Peptidase_M41"/>
</dbReference>
<evidence type="ECO:0000256" key="2">
    <source>
        <dbReference type="ARBA" id="ARBA00004141"/>
    </source>
</evidence>
<dbReference type="Gene3D" id="1.10.8.60">
    <property type="match status" value="1"/>
</dbReference>
<dbReference type="OrthoDB" id="1413014at2759"/>
<comment type="cofactor">
    <cofactor evidence="1">
        <name>Zn(2+)</name>
        <dbReference type="ChEBI" id="CHEBI:29105"/>
    </cofactor>
</comment>
<dbReference type="PANTHER" id="PTHR43655:SF8">
    <property type="entry name" value="PARAPLEGIN"/>
    <property type="match status" value="1"/>
</dbReference>
<keyword evidence="6 17" id="KW-0812">Transmembrane</keyword>
<dbReference type="Gene3D" id="3.40.50.300">
    <property type="entry name" value="P-loop containing nucleotide triphosphate hydrolases"/>
    <property type="match status" value="1"/>
</dbReference>
<dbReference type="PROSITE" id="PS00674">
    <property type="entry name" value="AAA"/>
    <property type="match status" value="1"/>
</dbReference>
<dbReference type="GO" id="GO:0046872">
    <property type="term" value="F:metal ion binding"/>
    <property type="evidence" value="ECO:0007669"/>
    <property type="project" value="UniProtKB-KW"/>
</dbReference>
<evidence type="ECO:0000256" key="8">
    <source>
        <dbReference type="ARBA" id="ARBA00022741"/>
    </source>
</evidence>
<comment type="subcellular location">
    <subcellularLocation>
        <location evidence="2">Membrane</location>
        <topology evidence="2">Multi-pass membrane protein</topology>
    </subcellularLocation>
</comment>
<dbReference type="Pfam" id="PF00004">
    <property type="entry name" value="AAA"/>
    <property type="match status" value="1"/>
</dbReference>
<dbReference type="InterPro" id="IPR050928">
    <property type="entry name" value="ATP-dep_Zn_Metalloprotease"/>
</dbReference>
<evidence type="ECO:0000256" key="16">
    <source>
        <dbReference type="SAM" id="MobiDB-lite"/>
    </source>
</evidence>
<evidence type="ECO:0000256" key="11">
    <source>
        <dbReference type="ARBA" id="ARBA00022840"/>
    </source>
</evidence>
<evidence type="ECO:0000256" key="10">
    <source>
        <dbReference type="ARBA" id="ARBA00022833"/>
    </source>
</evidence>
<comment type="caution">
    <text evidence="19">The sequence shown here is derived from an EMBL/GenBank/DDBJ whole genome shotgun (WGS) entry which is preliminary data.</text>
</comment>
<dbReference type="FunFam" id="3.40.50.300:FF:000277">
    <property type="entry name" value="ATP-dependent zinc metalloprotease FtsH"/>
    <property type="match status" value="1"/>
</dbReference>
<evidence type="ECO:0000313" key="19">
    <source>
        <dbReference type="EMBL" id="TPP58219.1"/>
    </source>
</evidence>
<dbReference type="Pfam" id="PF17862">
    <property type="entry name" value="AAA_lid_3"/>
    <property type="match status" value="1"/>
</dbReference>
<evidence type="ECO:0000256" key="7">
    <source>
        <dbReference type="ARBA" id="ARBA00022723"/>
    </source>
</evidence>
<keyword evidence="20" id="KW-1185">Reference proteome</keyword>
<dbReference type="GO" id="GO:0004222">
    <property type="term" value="F:metalloendopeptidase activity"/>
    <property type="evidence" value="ECO:0007669"/>
    <property type="project" value="InterPro"/>
</dbReference>
<feature type="non-terminal residue" evidence="19">
    <location>
        <position position="1"/>
    </location>
</feature>
<dbReference type="PANTHER" id="PTHR43655">
    <property type="entry name" value="ATP-DEPENDENT PROTEASE"/>
    <property type="match status" value="1"/>
</dbReference>
<protein>
    <submittedName>
        <fullName evidence="19">Paraplegin</fullName>
    </submittedName>
</protein>
<evidence type="ECO:0000313" key="20">
    <source>
        <dbReference type="Proteomes" id="UP000316759"/>
    </source>
</evidence>
<evidence type="ECO:0000256" key="17">
    <source>
        <dbReference type="SAM" id="Phobius"/>
    </source>
</evidence>
<organism evidence="19 20">
    <name type="scientific">Fasciola gigantica</name>
    <name type="common">Giant liver fluke</name>
    <dbReference type="NCBI Taxonomy" id="46835"/>
    <lineage>
        <taxon>Eukaryota</taxon>
        <taxon>Metazoa</taxon>
        <taxon>Spiralia</taxon>
        <taxon>Lophotrochozoa</taxon>
        <taxon>Platyhelminthes</taxon>
        <taxon>Trematoda</taxon>
        <taxon>Digenea</taxon>
        <taxon>Plagiorchiida</taxon>
        <taxon>Echinostomata</taxon>
        <taxon>Echinostomatoidea</taxon>
        <taxon>Fasciolidae</taxon>
        <taxon>Fasciola</taxon>
    </lineage>
</organism>
<feature type="region of interest" description="Disordered" evidence="16">
    <location>
        <begin position="472"/>
        <end position="492"/>
    </location>
</feature>